<evidence type="ECO:0000256" key="1">
    <source>
        <dbReference type="SAM" id="SignalP"/>
    </source>
</evidence>
<dbReference type="Gene3D" id="3.30.1150.10">
    <property type="match status" value="1"/>
</dbReference>
<protein>
    <recommendedName>
        <fullName evidence="4">TonB-like protein</fullName>
    </recommendedName>
</protein>
<gene>
    <name evidence="2" type="ORF">DES45_103312</name>
</gene>
<dbReference type="Proteomes" id="UP000254925">
    <property type="component" value="Unassembled WGS sequence"/>
</dbReference>
<evidence type="ECO:0008006" key="4">
    <source>
        <dbReference type="Google" id="ProtNLM"/>
    </source>
</evidence>
<organism evidence="2 3">
    <name type="scientific">Microvirga subterranea</name>
    <dbReference type="NCBI Taxonomy" id="186651"/>
    <lineage>
        <taxon>Bacteria</taxon>
        <taxon>Pseudomonadati</taxon>
        <taxon>Pseudomonadota</taxon>
        <taxon>Alphaproteobacteria</taxon>
        <taxon>Hyphomicrobiales</taxon>
        <taxon>Methylobacteriaceae</taxon>
        <taxon>Microvirga</taxon>
    </lineage>
</organism>
<evidence type="ECO:0000313" key="2">
    <source>
        <dbReference type="EMBL" id="RDI60052.1"/>
    </source>
</evidence>
<dbReference type="EMBL" id="QQBB01000003">
    <property type="protein sequence ID" value="RDI60052.1"/>
    <property type="molecule type" value="Genomic_DNA"/>
</dbReference>
<keyword evidence="1" id="KW-0732">Signal</keyword>
<name>A0A370HNB3_9HYPH</name>
<dbReference type="OrthoDB" id="7997311at2"/>
<reference evidence="2 3" key="1">
    <citation type="submission" date="2018-07" db="EMBL/GenBank/DDBJ databases">
        <title>Genomic Encyclopedia of Type Strains, Phase IV (KMG-IV): sequencing the most valuable type-strain genomes for metagenomic binning, comparative biology and taxonomic classification.</title>
        <authorList>
            <person name="Goeker M."/>
        </authorList>
    </citation>
    <scope>NUCLEOTIDE SEQUENCE [LARGE SCALE GENOMIC DNA]</scope>
    <source>
        <strain evidence="2 3">DSM 14364</strain>
    </source>
</reference>
<feature type="chain" id="PRO_5016818533" description="TonB-like protein" evidence="1">
    <location>
        <begin position="29"/>
        <end position="171"/>
    </location>
</feature>
<proteinExistence type="predicted"/>
<feature type="signal peptide" evidence="1">
    <location>
        <begin position="1"/>
        <end position="28"/>
    </location>
</feature>
<dbReference type="RefSeq" id="WP_147282378.1">
    <property type="nucleotide sequence ID" value="NZ_QQBB01000003.1"/>
</dbReference>
<comment type="caution">
    <text evidence="2">The sequence shown here is derived from an EMBL/GenBank/DDBJ whole genome shotgun (WGS) entry which is preliminary data.</text>
</comment>
<keyword evidence="3" id="KW-1185">Reference proteome</keyword>
<evidence type="ECO:0000313" key="3">
    <source>
        <dbReference type="Proteomes" id="UP000254925"/>
    </source>
</evidence>
<dbReference type="AlphaFoldDB" id="A0A370HNB3"/>
<accession>A0A370HNB3</accession>
<sequence length="171" mass="19038">MPSRPLAGAHGLCMALLLAGGAAGGARAQPGPNSPFADPYFWEEELQPMRPLPEGIIGNVHPRQDREPLRRVNTLREVFQTLEACWRPPSENDFSGQEITLRVSFKRNGEVLGTPRITYYKPGAEAEQREPFTRSVREAFGRCAPLPFTESFGKAIAGRIFAIRFVDTRPM</sequence>